<proteinExistence type="predicted"/>
<feature type="transmembrane region" description="Helical" evidence="1">
    <location>
        <begin position="171"/>
        <end position="192"/>
    </location>
</feature>
<keyword evidence="1" id="KW-1133">Transmembrane helix</keyword>
<dbReference type="Proteomes" id="UP000698222">
    <property type="component" value="Unassembled WGS sequence"/>
</dbReference>
<organism evidence="2 3">
    <name type="scientific">Brachybacterium fresconis</name>
    <dbReference type="NCBI Taxonomy" id="173363"/>
    <lineage>
        <taxon>Bacteria</taxon>
        <taxon>Bacillati</taxon>
        <taxon>Actinomycetota</taxon>
        <taxon>Actinomycetes</taxon>
        <taxon>Micrococcales</taxon>
        <taxon>Dermabacteraceae</taxon>
        <taxon>Brachybacterium</taxon>
    </lineage>
</organism>
<gene>
    <name evidence="2" type="ORF">JOF44_002087</name>
</gene>
<feature type="transmembrane region" description="Helical" evidence="1">
    <location>
        <begin position="37"/>
        <end position="56"/>
    </location>
</feature>
<feature type="transmembrane region" description="Helical" evidence="1">
    <location>
        <begin position="204"/>
        <end position="225"/>
    </location>
</feature>
<accession>A0ABS4YKA5</accession>
<dbReference type="CDD" id="cd17332">
    <property type="entry name" value="MFS_MelB_like"/>
    <property type="match status" value="1"/>
</dbReference>
<dbReference type="NCBIfam" id="TIGR00792">
    <property type="entry name" value="gph"/>
    <property type="match status" value="1"/>
</dbReference>
<dbReference type="InterPro" id="IPR039672">
    <property type="entry name" value="MFS_2"/>
</dbReference>
<sequence length="483" mass="51834">MSAVSSAAPTTQELVGVRPFGWRDRIGYMLGDVGNNLTFFLQSAFFLIFYTNVMGISPGHVGTLLFGARILDAFTDIGAGRLIDTLRPGRSGRFRPWLLRFMVPVAVATVLMFSPILQDGSYAARLTWMVVTYILWGAVCYTLVNIPYGSMVSVISTRPGQRASLSVFRSLGGYLGFLGLAGLLPLFVYVQVDGSSEISGSRMMLAAIVCGVLAIACYTLCFLGVRERVRTPPTPRGERAGPRTLFLALVSNRALTGIIAASLCMLIAMTLLASMLPYVYNEVFDRGQLLSLANIVGLVPVLAFLPFAAALARRFGKREIGVLGMTLATLAGLVLLGVRTDSPYVFTVGYAVLMLGYAAMESLIWAVISDVIDVQEIRTGERNDATIYALHSWSRKIGQAVAGGLSGWTLGWIGYEAALGQGAEQSPSVLGGIYALATGAPAVLLGAAGLILALWYPLSKKRVQGNVALLEERRAATHRTRTP</sequence>
<feature type="transmembrane region" description="Helical" evidence="1">
    <location>
        <begin position="245"/>
        <end position="269"/>
    </location>
</feature>
<comment type="caution">
    <text evidence="2">The sequence shown here is derived from an EMBL/GenBank/DDBJ whole genome shotgun (WGS) entry which is preliminary data.</text>
</comment>
<evidence type="ECO:0000256" key="1">
    <source>
        <dbReference type="SAM" id="Phobius"/>
    </source>
</evidence>
<dbReference type="Pfam" id="PF13347">
    <property type="entry name" value="MFS_2"/>
    <property type="match status" value="1"/>
</dbReference>
<feature type="transmembrane region" description="Helical" evidence="1">
    <location>
        <begin position="320"/>
        <end position="338"/>
    </location>
</feature>
<dbReference type="InterPro" id="IPR036259">
    <property type="entry name" value="MFS_trans_sf"/>
</dbReference>
<dbReference type="SUPFAM" id="SSF103473">
    <property type="entry name" value="MFS general substrate transporter"/>
    <property type="match status" value="1"/>
</dbReference>
<evidence type="ECO:0000313" key="3">
    <source>
        <dbReference type="Proteomes" id="UP000698222"/>
    </source>
</evidence>
<dbReference type="PANTHER" id="PTHR11328:SF24">
    <property type="entry name" value="MAJOR FACILITATOR SUPERFAMILY (MFS) PROFILE DOMAIN-CONTAINING PROTEIN"/>
    <property type="match status" value="1"/>
</dbReference>
<keyword evidence="1" id="KW-0472">Membrane</keyword>
<dbReference type="Gene3D" id="1.20.1250.20">
    <property type="entry name" value="MFS general substrate transporter like domains"/>
    <property type="match status" value="1"/>
</dbReference>
<dbReference type="RefSeq" id="WP_342591752.1">
    <property type="nucleotide sequence ID" value="NZ_BAAAJV010000018.1"/>
</dbReference>
<feature type="transmembrane region" description="Helical" evidence="1">
    <location>
        <begin position="397"/>
        <end position="415"/>
    </location>
</feature>
<feature type="transmembrane region" description="Helical" evidence="1">
    <location>
        <begin position="435"/>
        <end position="456"/>
    </location>
</feature>
<keyword evidence="1" id="KW-0812">Transmembrane</keyword>
<feature type="transmembrane region" description="Helical" evidence="1">
    <location>
        <begin position="344"/>
        <end position="368"/>
    </location>
</feature>
<evidence type="ECO:0000313" key="2">
    <source>
        <dbReference type="EMBL" id="MBP2409184.1"/>
    </source>
</evidence>
<dbReference type="EMBL" id="JAGIOC010000001">
    <property type="protein sequence ID" value="MBP2409184.1"/>
    <property type="molecule type" value="Genomic_DNA"/>
</dbReference>
<dbReference type="InterPro" id="IPR001927">
    <property type="entry name" value="Na/Gal_symport"/>
</dbReference>
<feature type="transmembrane region" description="Helical" evidence="1">
    <location>
        <begin position="289"/>
        <end position="308"/>
    </location>
</feature>
<protein>
    <submittedName>
        <fullName evidence="2">GPH family glycoside/pentoside/hexuronide:cation symporter</fullName>
    </submittedName>
</protein>
<name>A0ABS4YKA5_9MICO</name>
<keyword evidence="3" id="KW-1185">Reference proteome</keyword>
<dbReference type="PANTHER" id="PTHR11328">
    <property type="entry name" value="MAJOR FACILITATOR SUPERFAMILY DOMAIN-CONTAINING PROTEIN"/>
    <property type="match status" value="1"/>
</dbReference>
<feature type="transmembrane region" description="Helical" evidence="1">
    <location>
        <begin position="97"/>
        <end position="116"/>
    </location>
</feature>
<reference evidence="2 3" key="1">
    <citation type="submission" date="2021-03" db="EMBL/GenBank/DDBJ databases">
        <title>Sequencing the genomes of 1000 actinobacteria strains.</title>
        <authorList>
            <person name="Klenk H.-P."/>
        </authorList>
    </citation>
    <scope>NUCLEOTIDE SEQUENCE [LARGE SCALE GENOMIC DNA]</scope>
    <source>
        <strain evidence="2 3">DSM 14564</strain>
    </source>
</reference>
<feature type="transmembrane region" description="Helical" evidence="1">
    <location>
        <begin position="128"/>
        <end position="150"/>
    </location>
</feature>